<dbReference type="InterPro" id="IPR013783">
    <property type="entry name" value="Ig-like_fold"/>
</dbReference>
<dbReference type="GO" id="GO:0000226">
    <property type="term" value="P:microtubule cytoskeleton organization"/>
    <property type="evidence" value="ECO:0007669"/>
    <property type="project" value="TreeGrafter"/>
</dbReference>
<protein>
    <recommendedName>
        <fullName evidence="13">Polyglutamylase complex subunit TTLL1</fullName>
    </recommendedName>
    <alternativeName>
        <fullName evidence="14">Tubulin polyglutamylase TTLL1</fullName>
    </alternativeName>
    <alternativeName>
        <fullName evidence="16">Tubulin polyglutamylase complex subunit 3</fullName>
    </alternativeName>
    <alternativeName>
        <fullName evidence="15">Tubulin--tyrosine ligase-like protein 1</fullName>
    </alternativeName>
</protein>
<dbReference type="GO" id="GO:0005874">
    <property type="term" value="C:microtubule"/>
    <property type="evidence" value="ECO:0007669"/>
    <property type="project" value="UniProtKB-KW"/>
</dbReference>
<dbReference type="EnsemblMetazoa" id="RPRC000976-RA">
    <property type="protein sequence ID" value="RPRC000976-PA"/>
    <property type="gene ID" value="RPRC000976"/>
</dbReference>
<dbReference type="InterPro" id="IPR007110">
    <property type="entry name" value="Ig-like_dom"/>
</dbReference>
<dbReference type="Pfam" id="PF03133">
    <property type="entry name" value="TTL"/>
    <property type="match status" value="1"/>
</dbReference>
<evidence type="ECO:0000256" key="7">
    <source>
        <dbReference type="ARBA" id="ARBA00022840"/>
    </source>
</evidence>
<evidence type="ECO:0000256" key="15">
    <source>
        <dbReference type="ARBA" id="ARBA00080021"/>
    </source>
</evidence>
<dbReference type="PANTHER" id="PTHR12241:SF31">
    <property type="entry name" value="POLYGLUTAMYLASE COMPLEX SUBUNIT TTLL1"/>
    <property type="match status" value="1"/>
</dbReference>
<keyword evidence="3" id="KW-0963">Cytoplasm</keyword>
<proteinExistence type="inferred from homology"/>
<keyword evidence="6" id="KW-0547">Nucleotide-binding</keyword>
<keyword evidence="7" id="KW-0067">ATP-binding</keyword>
<evidence type="ECO:0000313" key="18">
    <source>
        <dbReference type="EnsemblMetazoa" id="RPRC000976-PA"/>
    </source>
</evidence>
<evidence type="ECO:0000256" key="16">
    <source>
        <dbReference type="ARBA" id="ARBA00083073"/>
    </source>
</evidence>
<keyword evidence="4" id="KW-0436">Ligase</keyword>
<keyword evidence="5" id="KW-0493">Microtubule</keyword>
<keyword evidence="8" id="KW-0969">Cilium</keyword>
<dbReference type="GO" id="GO:0005524">
    <property type="term" value="F:ATP binding"/>
    <property type="evidence" value="ECO:0007669"/>
    <property type="project" value="UniProtKB-KW"/>
</dbReference>
<evidence type="ECO:0000313" key="19">
    <source>
        <dbReference type="Proteomes" id="UP000015103"/>
    </source>
</evidence>
<evidence type="ECO:0000256" key="10">
    <source>
        <dbReference type="ARBA" id="ARBA00023273"/>
    </source>
</evidence>
<evidence type="ECO:0000256" key="12">
    <source>
        <dbReference type="ARBA" id="ARBA00062645"/>
    </source>
</evidence>
<feature type="domain" description="Ig-like" evidence="17">
    <location>
        <begin position="314"/>
        <end position="396"/>
    </location>
</feature>
<evidence type="ECO:0000256" key="8">
    <source>
        <dbReference type="ARBA" id="ARBA00023069"/>
    </source>
</evidence>
<evidence type="ECO:0000256" key="3">
    <source>
        <dbReference type="ARBA" id="ARBA00022490"/>
    </source>
</evidence>
<dbReference type="AlphaFoldDB" id="T1HAB9"/>
<evidence type="ECO:0000256" key="6">
    <source>
        <dbReference type="ARBA" id="ARBA00022741"/>
    </source>
</evidence>
<dbReference type="EMBL" id="ACPB03022218">
    <property type="status" value="NOT_ANNOTATED_CDS"/>
    <property type="molecule type" value="Genomic_DNA"/>
</dbReference>
<dbReference type="SUPFAM" id="SSF56059">
    <property type="entry name" value="Glutathione synthetase ATP-binding domain-like"/>
    <property type="match status" value="1"/>
</dbReference>
<reference evidence="18" key="1">
    <citation type="submission" date="2015-05" db="UniProtKB">
        <authorList>
            <consortium name="EnsemblMetazoa"/>
        </authorList>
    </citation>
    <scope>IDENTIFICATION</scope>
</reference>
<dbReference type="PROSITE" id="PS51221">
    <property type="entry name" value="TTL"/>
    <property type="match status" value="1"/>
</dbReference>
<dbReference type="PROSITE" id="PS50835">
    <property type="entry name" value="IG_LIKE"/>
    <property type="match status" value="1"/>
</dbReference>
<evidence type="ECO:0000256" key="4">
    <source>
        <dbReference type="ARBA" id="ARBA00022598"/>
    </source>
</evidence>
<dbReference type="PANTHER" id="PTHR12241">
    <property type="entry name" value="TUBULIN POLYGLUTAMYLASE"/>
    <property type="match status" value="1"/>
</dbReference>
<evidence type="ECO:0000256" key="1">
    <source>
        <dbReference type="ARBA" id="ARBA00004120"/>
    </source>
</evidence>
<keyword evidence="10" id="KW-0966">Cell projection</keyword>
<evidence type="ECO:0000256" key="5">
    <source>
        <dbReference type="ARBA" id="ARBA00022701"/>
    </source>
</evidence>
<dbReference type="STRING" id="13249.T1HAB9"/>
<dbReference type="InterPro" id="IPR036179">
    <property type="entry name" value="Ig-like_dom_sf"/>
</dbReference>
<comment type="subunit">
    <text evidence="12">Part of the neuronal tubulin polyglutamylase complex which contains TPGS1, TPGS2, TTLL1, LRRC49 and NICN1. Interacts with PCM1, CSTPP1 and LRRC49.</text>
</comment>
<dbReference type="FunFam" id="3.30.470.20:FF:000033">
    <property type="entry name" value="Probable tubulin polyglutamylase TTLL1"/>
    <property type="match status" value="1"/>
</dbReference>
<dbReference type="Gene3D" id="3.30.470.20">
    <property type="entry name" value="ATP-grasp fold, B domain"/>
    <property type="match status" value="1"/>
</dbReference>
<keyword evidence="9" id="KW-0206">Cytoskeleton</keyword>
<dbReference type="GO" id="GO:0015631">
    <property type="term" value="F:tubulin binding"/>
    <property type="evidence" value="ECO:0007669"/>
    <property type="project" value="TreeGrafter"/>
</dbReference>
<evidence type="ECO:0000256" key="2">
    <source>
        <dbReference type="ARBA" id="ARBA00006118"/>
    </source>
</evidence>
<dbReference type="HOGENOM" id="CLU_341403_0_0_1"/>
<dbReference type="Proteomes" id="UP000015103">
    <property type="component" value="Unassembled WGS sequence"/>
</dbReference>
<dbReference type="InParanoid" id="T1HAB9"/>
<dbReference type="eggNOG" id="KOG2157">
    <property type="taxonomic scope" value="Eukaryota"/>
</dbReference>
<dbReference type="SUPFAM" id="SSF48726">
    <property type="entry name" value="Immunoglobulin"/>
    <property type="match status" value="2"/>
</dbReference>
<sequence>MRILPFFFIFLTNYVFSEKIGDENEVFVDCRDKIRRIGLDKDDQFEFVTAKLNSKLVLWCHYCKEGVTFAPKIWYRQSRITEELPKEVELGMDSKLSDNRVYNSPDHSLVFNSILEDDAGLYFCHGPEQDEEEFKFNYMLDVVPINIPLKEGSVEDWKEYTQTALKQINDNFEHSKGAEYSEIRKLGIKIHTVFEWTRWSPCNGCFKIRKRFSECRMKTQPLNQSKEQLNTTIHNTEVNSTMNINSTSEENITLGSEEKRNEQKLLNSFELSCHSLLFGKYYKNISAELMQIENYMFTESCYAPCQISGSKNSPKYRNSLVLHEGESFKLVCPESTKDDDVLWMKNGLTVTAQSSNEGNVIVDSFHNLHIYEATSFEDANYTCFVNGQKMEEVLVTVMMRSVLSSEAFLRHIQYLGFIFIFSVIFYIAGLIIACARRDTFKKIDFKTQETGFSRWDREELCNGTPSKTKVTFCTDLEKSVLVSNFEKRGWAQVGPDEDWNFYWLAEFQAGIQTCRALFSLDSGYRMNDHQMINHFPNHYELTRKDLLVKNIKRYRKELEREGNNVAAKTNGKYIYLDFIPVTYVLPADYNMFVEEYRKNPQSTWIMKPVGKSQGAGIFLINKLSKLKRWSREAKAPFNPNIVKETYVISRYIDNPLLIGGKKFDLRLYVLVTSFRPLKAYLFKLGFCRFCTVKYDSSMQDLDNIFVHLTNVSVQRHGGDYNSMHGGKLSIENLRLYLESTRGKEVTDKLFKNIIWLIIHSLRSVSYIMANDKHCFECYGYDIIIDNNLKPWLIEVNASPSLTSTTVNDRILKHKLIDNILSVVVPPNGVPE</sequence>
<name>T1HAB9_RHOPR</name>
<dbReference type="GO" id="GO:0036064">
    <property type="term" value="C:ciliary basal body"/>
    <property type="evidence" value="ECO:0007669"/>
    <property type="project" value="TreeGrafter"/>
</dbReference>
<evidence type="ECO:0000256" key="14">
    <source>
        <dbReference type="ARBA" id="ARBA00075351"/>
    </source>
</evidence>
<comment type="catalytic activity">
    <reaction evidence="11">
        <text>(L-glutamyl)(n)-gamma-L-glutamyl-L-glutamyl-[protein] + L-glutamate + ATP = (L-glutamyl)(n+1)-gamma-L-glutamyl-L-glutamyl-[protein] + ADP + phosphate + H(+)</text>
        <dbReference type="Rhea" id="RHEA:60148"/>
        <dbReference type="Rhea" id="RHEA-COMP:15519"/>
        <dbReference type="Rhea" id="RHEA-COMP:15675"/>
        <dbReference type="ChEBI" id="CHEBI:15378"/>
        <dbReference type="ChEBI" id="CHEBI:29985"/>
        <dbReference type="ChEBI" id="CHEBI:30616"/>
        <dbReference type="ChEBI" id="CHEBI:43474"/>
        <dbReference type="ChEBI" id="CHEBI:143623"/>
        <dbReference type="ChEBI" id="CHEBI:456216"/>
    </reaction>
    <physiologicalReaction direction="left-to-right" evidence="11">
        <dbReference type="Rhea" id="RHEA:60149"/>
    </physiologicalReaction>
</comment>
<dbReference type="InterPro" id="IPR003599">
    <property type="entry name" value="Ig_sub"/>
</dbReference>
<evidence type="ECO:0000256" key="13">
    <source>
        <dbReference type="ARBA" id="ARBA00074800"/>
    </source>
</evidence>
<dbReference type="GO" id="GO:0070740">
    <property type="term" value="F:tubulin-glutamic acid ligase activity"/>
    <property type="evidence" value="ECO:0007669"/>
    <property type="project" value="TreeGrafter"/>
</dbReference>
<dbReference type="Gene3D" id="2.60.40.10">
    <property type="entry name" value="Immunoglobulins"/>
    <property type="match status" value="2"/>
</dbReference>
<dbReference type="SMART" id="SM00409">
    <property type="entry name" value="IG"/>
    <property type="match status" value="2"/>
</dbReference>
<dbReference type="VEuPathDB" id="VectorBase:RPRC000976"/>
<comment type="subcellular location">
    <subcellularLocation>
        <location evidence="1">Cytoplasm</location>
        <location evidence="1">Cytoskeleton</location>
        <location evidence="1">Cilium basal body</location>
    </subcellularLocation>
</comment>
<accession>T1HAB9</accession>
<evidence type="ECO:0000256" key="11">
    <source>
        <dbReference type="ARBA" id="ARBA00052959"/>
    </source>
</evidence>
<keyword evidence="19" id="KW-1185">Reference proteome</keyword>
<comment type="similarity">
    <text evidence="2">Belongs to the tubulin polyglutamylase family.</text>
</comment>
<evidence type="ECO:0000256" key="9">
    <source>
        <dbReference type="ARBA" id="ARBA00023212"/>
    </source>
</evidence>
<dbReference type="EMBL" id="ACPB03022219">
    <property type="status" value="NOT_ANNOTATED_CDS"/>
    <property type="molecule type" value="Genomic_DNA"/>
</dbReference>
<evidence type="ECO:0000259" key="17">
    <source>
        <dbReference type="PROSITE" id="PS50835"/>
    </source>
</evidence>
<organism evidence="18 19">
    <name type="scientific">Rhodnius prolixus</name>
    <name type="common">Triatomid bug</name>
    <dbReference type="NCBI Taxonomy" id="13249"/>
    <lineage>
        <taxon>Eukaryota</taxon>
        <taxon>Metazoa</taxon>
        <taxon>Ecdysozoa</taxon>
        <taxon>Arthropoda</taxon>
        <taxon>Hexapoda</taxon>
        <taxon>Insecta</taxon>
        <taxon>Pterygota</taxon>
        <taxon>Neoptera</taxon>
        <taxon>Paraneoptera</taxon>
        <taxon>Hemiptera</taxon>
        <taxon>Heteroptera</taxon>
        <taxon>Panheteroptera</taxon>
        <taxon>Cimicomorpha</taxon>
        <taxon>Reduviidae</taxon>
        <taxon>Triatominae</taxon>
        <taxon>Rhodnius</taxon>
    </lineage>
</organism>
<dbReference type="InterPro" id="IPR004344">
    <property type="entry name" value="TTL/TTLL_fam"/>
</dbReference>